<proteinExistence type="predicted"/>
<keyword evidence="4" id="KW-1185">Reference proteome</keyword>
<dbReference type="InterPro" id="IPR036273">
    <property type="entry name" value="CRAL/TRIO_N_dom_sf"/>
</dbReference>
<accession>A0ABD1EQI3</accession>
<reference evidence="3 4" key="1">
    <citation type="submission" date="2024-05" db="EMBL/GenBank/DDBJ databases">
        <title>Genetic variation in Jamaican populations of the coffee berry borer (Hypothenemus hampei).</title>
        <authorList>
            <person name="Errbii M."/>
            <person name="Myrie A."/>
        </authorList>
    </citation>
    <scope>NUCLEOTIDE SEQUENCE [LARGE SCALE GENOMIC DNA]</scope>
    <source>
        <strain evidence="3">JA-Hopewell-2020-01-JO</strain>
        <tissue evidence="3">Whole body</tissue>
    </source>
</reference>
<dbReference type="PANTHER" id="PTHR10174">
    <property type="entry name" value="ALPHA-TOCOPHEROL TRANSFER PROTEIN-RELATED"/>
    <property type="match status" value="1"/>
</dbReference>
<dbReference type="SUPFAM" id="SSF52087">
    <property type="entry name" value="CRAL/TRIO domain"/>
    <property type="match status" value="1"/>
</dbReference>
<feature type="region of interest" description="Disordered" evidence="1">
    <location>
        <begin position="274"/>
        <end position="300"/>
    </location>
</feature>
<dbReference type="EMBL" id="JBDJPC010000005">
    <property type="protein sequence ID" value="KAL1501037.1"/>
    <property type="molecule type" value="Genomic_DNA"/>
</dbReference>
<name>A0ABD1EQI3_HYPHA</name>
<dbReference type="Proteomes" id="UP001566132">
    <property type="component" value="Unassembled WGS sequence"/>
</dbReference>
<dbReference type="PRINTS" id="PR00180">
    <property type="entry name" value="CRETINALDHBP"/>
</dbReference>
<evidence type="ECO:0000313" key="3">
    <source>
        <dbReference type="EMBL" id="KAL1501037.1"/>
    </source>
</evidence>
<dbReference type="InterPro" id="IPR036865">
    <property type="entry name" value="CRAL-TRIO_dom_sf"/>
</dbReference>
<dbReference type="PANTHER" id="PTHR10174:SF213">
    <property type="entry name" value="CRAL-TRIO DOMAIN-CONTAINING PROTEIN"/>
    <property type="match status" value="1"/>
</dbReference>
<dbReference type="CDD" id="cd00170">
    <property type="entry name" value="SEC14"/>
    <property type="match status" value="1"/>
</dbReference>
<evidence type="ECO:0000313" key="4">
    <source>
        <dbReference type="Proteomes" id="UP001566132"/>
    </source>
</evidence>
<dbReference type="AlphaFoldDB" id="A0ABD1EQI3"/>
<dbReference type="PROSITE" id="PS50191">
    <property type="entry name" value="CRAL_TRIO"/>
    <property type="match status" value="1"/>
</dbReference>
<sequence length="300" mass="34555">MSIPTVDISKLYEQNSDLKKADVQALQDWASKQPHLPNISELQVILFLQSCNYSNELTKTTIDNYFTVRTLCPDIFGNRNPANQSVQKVLNCTVITPLKRVTNDGYTVFLSKLIDRNPEHFNFAHHIRYFDMLETLQLHEFGPQEGLVVVFDMEGTVLGHLAKMSNIMTLKTLLYYLQDAMPIRLKAIHYINVNPFLDKLLALMRPFMKKDLLNAIHIHGKSIDSLYPFVQKECLPRDYGGQDEPINVLHEKVKQRINDNAKYYAYEESQFVDEKKRPGKPKNTGDLFGVEGSFKKLDVD</sequence>
<evidence type="ECO:0000256" key="1">
    <source>
        <dbReference type="SAM" id="MobiDB-lite"/>
    </source>
</evidence>
<dbReference type="Pfam" id="PF00650">
    <property type="entry name" value="CRAL_TRIO"/>
    <property type="match status" value="1"/>
</dbReference>
<feature type="domain" description="CRAL-TRIO" evidence="2">
    <location>
        <begin position="82"/>
        <end position="247"/>
    </location>
</feature>
<dbReference type="InterPro" id="IPR001251">
    <property type="entry name" value="CRAL-TRIO_dom"/>
</dbReference>
<dbReference type="SMART" id="SM00516">
    <property type="entry name" value="SEC14"/>
    <property type="match status" value="1"/>
</dbReference>
<protein>
    <recommendedName>
        <fullName evidence="2">CRAL-TRIO domain-containing protein</fullName>
    </recommendedName>
</protein>
<comment type="caution">
    <text evidence="3">The sequence shown here is derived from an EMBL/GenBank/DDBJ whole genome shotgun (WGS) entry which is preliminary data.</text>
</comment>
<gene>
    <name evidence="3" type="ORF">ABEB36_006442</name>
</gene>
<evidence type="ECO:0000259" key="2">
    <source>
        <dbReference type="PROSITE" id="PS50191"/>
    </source>
</evidence>
<dbReference type="Gene3D" id="3.40.525.10">
    <property type="entry name" value="CRAL-TRIO lipid binding domain"/>
    <property type="match status" value="1"/>
</dbReference>
<organism evidence="3 4">
    <name type="scientific">Hypothenemus hampei</name>
    <name type="common">Coffee berry borer</name>
    <dbReference type="NCBI Taxonomy" id="57062"/>
    <lineage>
        <taxon>Eukaryota</taxon>
        <taxon>Metazoa</taxon>
        <taxon>Ecdysozoa</taxon>
        <taxon>Arthropoda</taxon>
        <taxon>Hexapoda</taxon>
        <taxon>Insecta</taxon>
        <taxon>Pterygota</taxon>
        <taxon>Neoptera</taxon>
        <taxon>Endopterygota</taxon>
        <taxon>Coleoptera</taxon>
        <taxon>Polyphaga</taxon>
        <taxon>Cucujiformia</taxon>
        <taxon>Curculionidae</taxon>
        <taxon>Scolytinae</taxon>
        <taxon>Hypothenemus</taxon>
    </lineage>
</organism>
<dbReference type="SUPFAM" id="SSF46938">
    <property type="entry name" value="CRAL/TRIO N-terminal domain"/>
    <property type="match status" value="1"/>
</dbReference>